<dbReference type="Pfam" id="PF09339">
    <property type="entry name" value="HTH_IclR"/>
    <property type="match status" value="1"/>
</dbReference>
<dbReference type="SMART" id="SM00346">
    <property type="entry name" value="HTH_ICLR"/>
    <property type="match status" value="1"/>
</dbReference>
<keyword evidence="1" id="KW-0805">Transcription regulation</keyword>
<dbReference type="PROSITE" id="PS51077">
    <property type="entry name" value="HTH_ICLR"/>
    <property type="match status" value="1"/>
</dbReference>
<feature type="domain" description="HTH iclR-type" evidence="4">
    <location>
        <begin position="5"/>
        <end position="66"/>
    </location>
</feature>
<keyword evidence="3" id="KW-0804">Transcription</keyword>
<dbReference type="InterPro" id="IPR036388">
    <property type="entry name" value="WH-like_DNA-bd_sf"/>
</dbReference>
<dbReference type="SUPFAM" id="SSF46785">
    <property type="entry name" value="Winged helix' DNA-binding domain"/>
    <property type="match status" value="1"/>
</dbReference>
<comment type="caution">
    <text evidence="6">The sequence shown here is derived from an EMBL/GenBank/DDBJ whole genome shotgun (WGS) entry which is preliminary data.</text>
</comment>
<protein>
    <submittedName>
        <fullName evidence="6">Transcriptional regulator</fullName>
    </submittedName>
</protein>
<keyword evidence="2" id="KW-0238">DNA-binding</keyword>
<dbReference type="GO" id="GO:0003700">
    <property type="term" value="F:DNA-binding transcription factor activity"/>
    <property type="evidence" value="ECO:0007669"/>
    <property type="project" value="TreeGrafter"/>
</dbReference>
<evidence type="ECO:0000313" key="6">
    <source>
        <dbReference type="EMBL" id="GGO79690.1"/>
    </source>
</evidence>
<name>A0A917ZD17_9ACTN</name>
<dbReference type="PANTHER" id="PTHR30136">
    <property type="entry name" value="HELIX-TURN-HELIX TRANSCRIPTIONAL REGULATOR, ICLR FAMILY"/>
    <property type="match status" value="1"/>
</dbReference>
<dbReference type="Pfam" id="PF01614">
    <property type="entry name" value="IclR_C"/>
    <property type="match status" value="1"/>
</dbReference>
<dbReference type="InterPro" id="IPR014757">
    <property type="entry name" value="Tscrpt_reg_IclR_C"/>
</dbReference>
<dbReference type="PANTHER" id="PTHR30136:SF24">
    <property type="entry name" value="HTH-TYPE TRANSCRIPTIONAL REPRESSOR ALLR"/>
    <property type="match status" value="1"/>
</dbReference>
<organism evidence="6 7">
    <name type="scientific">Nonomuraea cavernae</name>
    <dbReference type="NCBI Taxonomy" id="2045107"/>
    <lineage>
        <taxon>Bacteria</taxon>
        <taxon>Bacillati</taxon>
        <taxon>Actinomycetota</taxon>
        <taxon>Actinomycetes</taxon>
        <taxon>Streptosporangiales</taxon>
        <taxon>Streptosporangiaceae</taxon>
        <taxon>Nonomuraea</taxon>
    </lineage>
</organism>
<reference evidence="6" key="2">
    <citation type="submission" date="2020-09" db="EMBL/GenBank/DDBJ databases">
        <authorList>
            <person name="Sun Q."/>
            <person name="Zhou Y."/>
        </authorList>
    </citation>
    <scope>NUCLEOTIDE SEQUENCE</scope>
    <source>
        <strain evidence="6">CGMCC 4.7368</strain>
    </source>
</reference>
<dbReference type="InterPro" id="IPR036390">
    <property type="entry name" value="WH_DNA-bd_sf"/>
</dbReference>
<dbReference type="GO" id="GO:0045892">
    <property type="term" value="P:negative regulation of DNA-templated transcription"/>
    <property type="evidence" value="ECO:0007669"/>
    <property type="project" value="TreeGrafter"/>
</dbReference>
<dbReference type="InterPro" id="IPR029016">
    <property type="entry name" value="GAF-like_dom_sf"/>
</dbReference>
<dbReference type="Gene3D" id="1.10.10.10">
    <property type="entry name" value="Winged helix-like DNA-binding domain superfamily/Winged helix DNA-binding domain"/>
    <property type="match status" value="1"/>
</dbReference>
<dbReference type="Proteomes" id="UP000646523">
    <property type="component" value="Unassembled WGS sequence"/>
</dbReference>
<dbReference type="EMBL" id="BMNH01000029">
    <property type="protein sequence ID" value="GGO79690.1"/>
    <property type="molecule type" value="Genomic_DNA"/>
</dbReference>
<feature type="domain" description="IclR-ED" evidence="5">
    <location>
        <begin position="67"/>
        <end position="254"/>
    </location>
</feature>
<evidence type="ECO:0000256" key="2">
    <source>
        <dbReference type="ARBA" id="ARBA00023125"/>
    </source>
</evidence>
<proteinExistence type="predicted"/>
<keyword evidence="7" id="KW-1185">Reference proteome</keyword>
<dbReference type="AlphaFoldDB" id="A0A917ZD17"/>
<dbReference type="Gene3D" id="3.30.450.40">
    <property type="match status" value="1"/>
</dbReference>
<dbReference type="InterPro" id="IPR005471">
    <property type="entry name" value="Tscrpt_reg_IclR_N"/>
</dbReference>
<dbReference type="PROSITE" id="PS51078">
    <property type="entry name" value="ICLR_ED"/>
    <property type="match status" value="1"/>
</dbReference>
<evidence type="ECO:0000313" key="7">
    <source>
        <dbReference type="Proteomes" id="UP000646523"/>
    </source>
</evidence>
<gene>
    <name evidence="6" type="ORF">GCM10012289_64560</name>
</gene>
<dbReference type="GO" id="GO:0003677">
    <property type="term" value="F:DNA binding"/>
    <property type="evidence" value="ECO:0007669"/>
    <property type="project" value="UniProtKB-KW"/>
</dbReference>
<dbReference type="SUPFAM" id="SSF55781">
    <property type="entry name" value="GAF domain-like"/>
    <property type="match status" value="1"/>
</dbReference>
<evidence type="ECO:0000256" key="1">
    <source>
        <dbReference type="ARBA" id="ARBA00023015"/>
    </source>
</evidence>
<reference evidence="6" key="1">
    <citation type="journal article" date="2014" name="Int. J. Syst. Evol. Microbiol.">
        <title>Complete genome sequence of Corynebacterium casei LMG S-19264T (=DSM 44701T), isolated from a smear-ripened cheese.</title>
        <authorList>
            <consortium name="US DOE Joint Genome Institute (JGI-PGF)"/>
            <person name="Walter F."/>
            <person name="Albersmeier A."/>
            <person name="Kalinowski J."/>
            <person name="Ruckert C."/>
        </authorList>
    </citation>
    <scope>NUCLEOTIDE SEQUENCE</scope>
    <source>
        <strain evidence="6">CGMCC 4.7368</strain>
    </source>
</reference>
<accession>A0A917ZD17</accession>
<evidence type="ECO:0000259" key="5">
    <source>
        <dbReference type="PROSITE" id="PS51078"/>
    </source>
</evidence>
<dbReference type="InterPro" id="IPR050707">
    <property type="entry name" value="HTH_MetabolicPath_Reg"/>
</dbReference>
<sequence>MAYELRSLERALEILGYLATVEQATLSEVCDVCDINSTTCLRTMRVMERNGFVRRSPDGRHYLLGLRLAELGTLALGRIDIVSLIRPLVRGLTEEFRVTAHIGLLRDGMITVIDKIDSPDGFVRYSLLGTRMPMHCSGMGKAILALFWPDRLAEAGVKPPLTRFTRDTITDIDWLAADVARCAERGFSIEQEEWQPGYGCTGAAFVFNGDYYAVSLSGVVVPASELEQRGRRLSMAMREFLQKQGSSLSQTIYS</sequence>
<evidence type="ECO:0000259" key="4">
    <source>
        <dbReference type="PROSITE" id="PS51077"/>
    </source>
</evidence>
<evidence type="ECO:0000256" key="3">
    <source>
        <dbReference type="ARBA" id="ARBA00023163"/>
    </source>
</evidence>